<proteinExistence type="predicted"/>
<accession>A0A8C6PIW0</accession>
<protein>
    <submittedName>
        <fullName evidence="1">Uncharacterized protein</fullName>
    </submittedName>
</protein>
<dbReference type="AlphaFoldDB" id="A0A8C6PIW0"/>
<evidence type="ECO:0000313" key="1">
    <source>
        <dbReference type="Ensembl" id="ENSNFUP00015044529.1"/>
    </source>
</evidence>
<organism evidence="1 2">
    <name type="scientific">Nothobranchius furzeri</name>
    <name type="common">Turquoise killifish</name>
    <dbReference type="NCBI Taxonomy" id="105023"/>
    <lineage>
        <taxon>Eukaryota</taxon>
        <taxon>Metazoa</taxon>
        <taxon>Chordata</taxon>
        <taxon>Craniata</taxon>
        <taxon>Vertebrata</taxon>
        <taxon>Euteleostomi</taxon>
        <taxon>Actinopterygii</taxon>
        <taxon>Neopterygii</taxon>
        <taxon>Teleostei</taxon>
        <taxon>Neoteleostei</taxon>
        <taxon>Acanthomorphata</taxon>
        <taxon>Ovalentaria</taxon>
        <taxon>Atherinomorphae</taxon>
        <taxon>Cyprinodontiformes</taxon>
        <taxon>Nothobranchiidae</taxon>
        <taxon>Nothobranchius</taxon>
    </lineage>
</organism>
<reference evidence="1" key="1">
    <citation type="submission" date="2014-08" db="EMBL/GenBank/DDBJ databases">
        <authorList>
            <person name="Senf B."/>
            <person name="Petzold A."/>
            <person name="Downie B.R."/>
            <person name="Koch P."/>
            <person name="Platzer M."/>
        </authorList>
    </citation>
    <scope>NUCLEOTIDE SEQUENCE [LARGE SCALE GENOMIC DNA]</scope>
    <source>
        <strain evidence="1">GRZ</strain>
    </source>
</reference>
<reference evidence="1" key="3">
    <citation type="submission" date="2025-09" db="UniProtKB">
        <authorList>
            <consortium name="Ensembl"/>
        </authorList>
    </citation>
    <scope>IDENTIFICATION</scope>
</reference>
<dbReference type="Proteomes" id="UP000694548">
    <property type="component" value="Chromosome sgr01"/>
</dbReference>
<keyword evidence="2" id="KW-1185">Reference proteome</keyword>
<dbReference type="Ensembl" id="ENSNFUT00015046469.1">
    <property type="protein sequence ID" value="ENSNFUP00015044529.1"/>
    <property type="gene ID" value="ENSNFUG00015021192.1"/>
</dbReference>
<sequence>PVNGIKKTTIMWMGHISHRQSRTGKYGNHLGSCGNTSGMYRHRVQSD</sequence>
<reference evidence="1" key="2">
    <citation type="submission" date="2025-08" db="UniProtKB">
        <authorList>
            <consortium name="Ensembl"/>
        </authorList>
    </citation>
    <scope>IDENTIFICATION</scope>
</reference>
<name>A0A8C6PIW0_NOTFU</name>
<evidence type="ECO:0000313" key="2">
    <source>
        <dbReference type="Proteomes" id="UP000694548"/>
    </source>
</evidence>